<dbReference type="GO" id="GO:0016787">
    <property type="term" value="F:hydrolase activity"/>
    <property type="evidence" value="ECO:0007669"/>
    <property type="project" value="UniProtKB-KW"/>
</dbReference>
<keyword evidence="2" id="KW-0378">Hydrolase</keyword>
<accession>A0A411YY87</accession>
<evidence type="ECO:0000313" key="2">
    <source>
        <dbReference type="EMBL" id="RGP35841.1"/>
    </source>
</evidence>
<feature type="signal peptide" evidence="1">
    <location>
        <begin position="1"/>
        <end position="24"/>
    </location>
</feature>
<dbReference type="InterPro" id="IPR014586">
    <property type="entry name" value="UCP033909"/>
</dbReference>
<gene>
    <name evidence="2" type="ORF">D1012_17380</name>
</gene>
<dbReference type="Pfam" id="PF05990">
    <property type="entry name" value="DUF900"/>
    <property type="match status" value="1"/>
</dbReference>
<keyword evidence="3" id="KW-1185">Reference proteome</keyword>
<dbReference type="Proteomes" id="UP000284547">
    <property type="component" value="Unassembled WGS sequence"/>
</dbReference>
<dbReference type="AlphaFoldDB" id="A0A411YY87"/>
<dbReference type="PANTHER" id="PTHR36513">
    <property type="entry name" value="ABC TRANSMEMBRANE TYPE-1 DOMAIN-CONTAINING PROTEIN"/>
    <property type="match status" value="1"/>
</dbReference>
<name>A0A411YY87_9RHOB</name>
<dbReference type="PROSITE" id="PS51257">
    <property type="entry name" value="PROKAR_LIPOPROTEIN"/>
    <property type="match status" value="1"/>
</dbReference>
<proteinExistence type="predicted"/>
<comment type="caution">
    <text evidence="2">The sequence shown here is derived from an EMBL/GenBank/DDBJ whole genome shotgun (WGS) entry which is preliminary data.</text>
</comment>
<sequence length="369" mass="39917">MLRSVKFSLLICMLAACAPRGQMAYAPDAAQIGSVREVFVATTRGLDENGNYSGKRVEAVSFGRYGVSVPPVREAGEIKWPPRSGKIDAETQFLTTYAGRYQSSGDFRSGLNKELRANGGEAVIFVHGFNNTFSEGVYRIAQMAHDLDLPGTIVHYSWPSAAQPLGYVYDRDSALFARDGLERLLNEVEDAGAKRVVLVAHSMGSTLVMEALRQIAIRQKSDVLDRIGGVILISPDIDVDVFRAQALAIPELPQPFIVFSSERDRILRLSATLTGQRDRLGTLNDITRVGDLPITFLDTAAFSSGSGHFNLGNSPSLLRLLDGILSVDASLDADRIARTGLLPGAVLTVQSATQIILSPVVAIGNELQR</sequence>
<evidence type="ECO:0000313" key="3">
    <source>
        <dbReference type="Proteomes" id="UP000284547"/>
    </source>
</evidence>
<keyword evidence="1" id="KW-0732">Signal</keyword>
<protein>
    <submittedName>
        <fullName evidence="2">Alpha/beta fold hydrolase</fullName>
    </submittedName>
</protein>
<reference evidence="2 3" key="1">
    <citation type="submission" date="2018-08" db="EMBL/GenBank/DDBJ databases">
        <title>Flavobacterium tibetense sp. nov., isolated from a wetland YonghuCo on Tibetan Plateau.</title>
        <authorList>
            <person name="Phurbu D."/>
            <person name="Lu H."/>
            <person name="Xing P."/>
        </authorList>
    </citation>
    <scope>NUCLEOTIDE SEQUENCE [LARGE SCALE GENOMIC DNA]</scope>
    <source>
        <strain evidence="2 3">DJC</strain>
    </source>
</reference>
<evidence type="ECO:0000256" key="1">
    <source>
        <dbReference type="SAM" id="SignalP"/>
    </source>
</evidence>
<dbReference type="EMBL" id="QWEY01000011">
    <property type="protein sequence ID" value="RGP35841.1"/>
    <property type="molecule type" value="Genomic_DNA"/>
</dbReference>
<dbReference type="Gene3D" id="3.40.50.1820">
    <property type="entry name" value="alpha/beta hydrolase"/>
    <property type="match status" value="1"/>
</dbReference>
<dbReference type="SUPFAM" id="SSF53474">
    <property type="entry name" value="alpha/beta-Hydrolases"/>
    <property type="match status" value="1"/>
</dbReference>
<organism evidence="2 3">
    <name type="scientific">Pseudotabrizicola alkalilacus</name>
    <dbReference type="NCBI Taxonomy" id="2305252"/>
    <lineage>
        <taxon>Bacteria</taxon>
        <taxon>Pseudomonadati</taxon>
        <taxon>Pseudomonadota</taxon>
        <taxon>Alphaproteobacteria</taxon>
        <taxon>Rhodobacterales</taxon>
        <taxon>Paracoccaceae</taxon>
        <taxon>Pseudotabrizicola</taxon>
    </lineage>
</organism>
<dbReference type="PIRSF" id="PIRSF033909">
    <property type="entry name" value="UCP033909"/>
    <property type="match status" value="1"/>
</dbReference>
<dbReference type="PANTHER" id="PTHR36513:SF1">
    <property type="entry name" value="TRANSMEMBRANE PROTEIN"/>
    <property type="match status" value="1"/>
</dbReference>
<feature type="chain" id="PRO_5019116587" evidence="1">
    <location>
        <begin position="25"/>
        <end position="369"/>
    </location>
</feature>
<dbReference type="InterPro" id="IPR029058">
    <property type="entry name" value="AB_hydrolase_fold"/>
</dbReference>
<dbReference type="InterPro" id="IPR010297">
    <property type="entry name" value="DUF900_hydrolase"/>
</dbReference>